<sequence>MTTPPYHGPAPAIPAVTEALRAQAARQRGGYVYAIDPYFDADGAVPPYGIVGGWSVDEGGRLVTFSHNPNYRPSPVALEFPAPPTPLDAAMQKAVTGYAGEAELLAAFREATLMLFAQEGQQGLYTVTEDDGSRYVPAFTHPTHTPDSWHQWHHTQGQQLAAAGVPVRLNPGHRLSLTIPAEALRQVGGG</sequence>
<dbReference type="NCBIfam" id="NF033532">
    <property type="entry name" value="lone7para_assoc"/>
    <property type="match status" value="1"/>
</dbReference>
<evidence type="ECO:0000313" key="3">
    <source>
        <dbReference type="Proteomes" id="UP000265765"/>
    </source>
</evidence>
<dbReference type="GeneID" id="91281281"/>
<accession>A0AAI8KYK1</accession>
<dbReference type="EMBL" id="CP032427">
    <property type="protein sequence ID" value="AYC38117.1"/>
    <property type="molecule type" value="Genomic_DNA"/>
</dbReference>
<evidence type="ECO:0000259" key="1">
    <source>
        <dbReference type="Pfam" id="PF07179"/>
    </source>
</evidence>
<evidence type="ECO:0000313" key="2">
    <source>
        <dbReference type="EMBL" id="AYC38117.1"/>
    </source>
</evidence>
<feature type="domain" description="SseB protein N-terminal" evidence="1">
    <location>
        <begin position="87"/>
        <end position="185"/>
    </location>
</feature>
<name>A0AAI8KYK1_9ACTN</name>
<dbReference type="InterPro" id="IPR009839">
    <property type="entry name" value="SseB_N"/>
</dbReference>
<dbReference type="Proteomes" id="UP000265765">
    <property type="component" value="Chromosome"/>
</dbReference>
<reference evidence="2 3" key="1">
    <citation type="submission" date="2018-09" db="EMBL/GenBank/DDBJ databases">
        <title>Production of Trimethoprim by Streptomyces sp. 3E-1.</title>
        <authorList>
            <person name="Kang H.J."/>
            <person name="Kim S.B."/>
        </authorList>
    </citation>
    <scope>NUCLEOTIDE SEQUENCE [LARGE SCALE GENOMIC DNA]</scope>
    <source>
        <strain evidence="2 3">3E-1</strain>
    </source>
</reference>
<gene>
    <name evidence="2" type="ORF">DWG14_02341</name>
</gene>
<dbReference type="RefSeq" id="WP_162952004.1">
    <property type="nucleotide sequence ID" value="NZ_CP032427.1"/>
</dbReference>
<proteinExistence type="predicted"/>
<dbReference type="KEGG" id="sge:DWG14_02341"/>
<dbReference type="AlphaFoldDB" id="A0AAI8KYK1"/>
<dbReference type="InterPro" id="IPR047659">
    <property type="entry name" value="T7SS_assoc"/>
</dbReference>
<protein>
    <recommendedName>
        <fullName evidence="1">SseB protein N-terminal domain-containing protein</fullName>
    </recommendedName>
</protein>
<organism evidence="2 3">
    <name type="scientific">Streptomyces griseorubiginosus</name>
    <dbReference type="NCBI Taxonomy" id="67304"/>
    <lineage>
        <taxon>Bacteria</taxon>
        <taxon>Bacillati</taxon>
        <taxon>Actinomycetota</taxon>
        <taxon>Actinomycetes</taxon>
        <taxon>Kitasatosporales</taxon>
        <taxon>Streptomycetaceae</taxon>
        <taxon>Streptomyces</taxon>
    </lineage>
</organism>
<dbReference type="Pfam" id="PF07179">
    <property type="entry name" value="SseB"/>
    <property type="match status" value="1"/>
</dbReference>